<dbReference type="SUPFAM" id="SSF46548">
    <property type="entry name" value="alpha-helical ferredoxin"/>
    <property type="match status" value="1"/>
</dbReference>
<gene>
    <name evidence="7" type="ORF">Dform_00892</name>
    <name evidence="8" type="ORF">Dform_00919</name>
</gene>
<dbReference type="PROSITE" id="PS51379">
    <property type="entry name" value="4FE4S_FER_2"/>
    <property type="match status" value="1"/>
</dbReference>
<dbReference type="Pfam" id="PF02754">
    <property type="entry name" value="CCG"/>
    <property type="match status" value="2"/>
</dbReference>
<dbReference type="EMBL" id="CP018258">
    <property type="protein sequence ID" value="APV44260.1"/>
    <property type="molecule type" value="Genomic_DNA"/>
</dbReference>
<dbReference type="InterPro" id="IPR017900">
    <property type="entry name" value="4Fe4S_Fe_S_CS"/>
</dbReference>
<dbReference type="KEGG" id="dfo:Dform_00892"/>
<dbReference type="InterPro" id="IPR017896">
    <property type="entry name" value="4Fe4S_Fe-S-bd"/>
</dbReference>
<feature type="domain" description="4Fe-4S ferredoxin-type" evidence="6">
    <location>
        <begin position="55"/>
        <end position="87"/>
    </location>
</feature>
<dbReference type="InterPro" id="IPR051460">
    <property type="entry name" value="HdrC_iron-sulfur_subunit"/>
</dbReference>
<dbReference type="PANTHER" id="PTHR43255">
    <property type="entry name" value="IRON-SULFUR-BINDING OXIDOREDUCTASE FADF-RELATED-RELATED"/>
    <property type="match status" value="1"/>
</dbReference>
<dbReference type="STRING" id="1839801.Dform_00892"/>
<evidence type="ECO:0000256" key="1">
    <source>
        <dbReference type="ARBA" id="ARBA00022485"/>
    </source>
</evidence>
<sequence length="381" mass="42188">MGTKSPFQEVADLIIESGGDALKQCYQCGTCTATCPWRDYTSFLPRRMFQEAWLGLTDFESESLWRCVTCNKCVERCPRGVPIIDLMRALRRSVIGMGIAEAPSALAGALRNLSAVGNPMGEPTGNRNAWAADLDIKRFDQNTHYLYFPCCVTSYDPNLKSVARATTRILTHAGIDFGILEGAVCCGESARKAGDEALFQQLVGTNSSLFETNGVKKIIVNSPHCFDTFAREYPEIGARFEIIHTSQLFSELTRQGRLKPGKNTQRKVTYHDPCYLGRHNGVYDDPRQLIKEITGVDFIEIEPNKAESLCCGGGGGRIWMDTPRDERFCEDRLKQALITGANTLVTACPYCLSNFKDSSLNQSASETIDIMDISELLAEAL</sequence>
<evidence type="ECO:0000313" key="8">
    <source>
        <dbReference type="EMBL" id="APV44260.1"/>
    </source>
</evidence>
<keyword evidence="9" id="KW-1185">Reference proteome</keyword>
<dbReference type="AlphaFoldDB" id="A0A1P8F744"/>
<dbReference type="PROSITE" id="PS00198">
    <property type="entry name" value="4FE4S_FER_1"/>
    <property type="match status" value="1"/>
</dbReference>
<dbReference type="Proteomes" id="UP000185934">
    <property type="component" value="Chromosome"/>
</dbReference>
<dbReference type="Gene3D" id="1.10.1060.10">
    <property type="entry name" value="Alpha-helical ferredoxin"/>
    <property type="match status" value="1"/>
</dbReference>
<organism evidence="8 9">
    <name type="scientific">Dehalogenimonas formicexedens</name>
    <dbReference type="NCBI Taxonomy" id="1839801"/>
    <lineage>
        <taxon>Bacteria</taxon>
        <taxon>Bacillati</taxon>
        <taxon>Chloroflexota</taxon>
        <taxon>Dehalococcoidia</taxon>
        <taxon>Dehalococcoidales</taxon>
        <taxon>Dehalococcoidaceae</taxon>
        <taxon>Dehalogenimonas</taxon>
    </lineage>
</organism>
<protein>
    <submittedName>
        <fullName evidence="8">Fe-S oxidoreductase</fullName>
    </submittedName>
</protein>
<evidence type="ECO:0000313" key="7">
    <source>
        <dbReference type="EMBL" id="APV44233.1"/>
    </source>
</evidence>
<evidence type="ECO:0000256" key="4">
    <source>
        <dbReference type="ARBA" id="ARBA00023004"/>
    </source>
</evidence>
<evidence type="ECO:0000256" key="2">
    <source>
        <dbReference type="ARBA" id="ARBA00022723"/>
    </source>
</evidence>
<dbReference type="EMBL" id="CP018258">
    <property type="protein sequence ID" value="APV44233.1"/>
    <property type="molecule type" value="Genomic_DNA"/>
</dbReference>
<proteinExistence type="predicted"/>
<name>A0A1P8F744_9CHLR</name>
<dbReference type="KEGG" id="dfo:Dform_00919"/>
<keyword evidence="2" id="KW-0479">Metal-binding</keyword>
<evidence type="ECO:0000313" key="9">
    <source>
        <dbReference type="Proteomes" id="UP000185934"/>
    </source>
</evidence>
<dbReference type="GO" id="GO:0046872">
    <property type="term" value="F:metal ion binding"/>
    <property type="evidence" value="ECO:0007669"/>
    <property type="project" value="UniProtKB-KW"/>
</dbReference>
<dbReference type="InterPro" id="IPR004017">
    <property type="entry name" value="Cys_rich_dom"/>
</dbReference>
<keyword evidence="1" id="KW-0004">4Fe-4S</keyword>
<dbReference type="PANTHER" id="PTHR43255:SF1">
    <property type="entry name" value="IRON-SULFUR-BINDING OXIDOREDUCTASE FADF-RELATED"/>
    <property type="match status" value="1"/>
</dbReference>
<dbReference type="OrthoDB" id="9794954at2"/>
<evidence type="ECO:0000259" key="6">
    <source>
        <dbReference type="PROSITE" id="PS51379"/>
    </source>
</evidence>
<dbReference type="InterPro" id="IPR009051">
    <property type="entry name" value="Helical_ferredxn"/>
</dbReference>
<reference evidence="8" key="2">
    <citation type="journal article" date="2017" name="Int. J. Syst. Evol. Microbiol.">
        <title>Dehalogenimonas formicexedens sp. nov., a chlorinated alkane-respiring bacterium isolated from contaminated groundwater.</title>
        <authorList>
            <person name="Key T.A."/>
            <person name="Bowman K.S."/>
            <person name="Lee I."/>
            <person name="Chun J."/>
            <person name="Albuquerque L."/>
            <person name="da Costa M.S."/>
            <person name="Rainey F.A."/>
            <person name="Moe W.M."/>
        </authorList>
    </citation>
    <scope>NUCLEOTIDE SEQUENCE</scope>
    <source>
        <strain evidence="8">NSZ-14</strain>
    </source>
</reference>
<dbReference type="GO" id="GO:0016491">
    <property type="term" value="F:oxidoreductase activity"/>
    <property type="evidence" value="ECO:0007669"/>
    <property type="project" value="UniProtKB-KW"/>
</dbReference>
<dbReference type="Pfam" id="PF13183">
    <property type="entry name" value="Fer4_8"/>
    <property type="match status" value="1"/>
</dbReference>
<dbReference type="GO" id="GO:0005886">
    <property type="term" value="C:plasma membrane"/>
    <property type="evidence" value="ECO:0007669"/>
    <property type="project" value="TreeGrafter"/>
</dbReference>
<dbReference type="GO" id="GO:0051539">
    <property type="term" value="F:4 iron, 4 sulfur cluster binding"/>
    <property type="evidence" value="ECO:0007669"/>
    <property type="project" value="UniProtKB-KW"/>
</dbReference>
<accession>A0A1P8F744</accession>
<evidence type="ECO:0000256" key="3">
    <source>
        <dbReference type="ARBA" id="ARBA00023002"/>
    </source>
</evidence>
<keyword evidence="3" id="KW-0560">Oxidoreductase</keyword>
<keyword evidence="4" id="KW-0408">Iron</keyword>
<keyword evidence="5" id="KW-0411">Iron-sulfur</keyword>
<evidence type="ECO:0000256" key="5">
    <source>
        <dbReference type="ARBA" id="ARBA00023014"/>
    </source>
</evidence>
<reference evidence="9" key="1">
    <citation type="submission" date="2016-11" db="EMBL/GenBank/DDBJ databases">
        <title>Dehalogenimonas formicexedens sp. nov., a chlorinated alkane respiring bacterium isolated from contaminated groundwater.</title>
        <authorList>
            <person name="Key T.A."/>
            <person name="Bowman K.S."/>
            <person name="Lee I."/>
            <person name="Chun J."/>
            <person name="Albuquerque L."/>
            <person name="da Costa M.S."/>
            <person name="Rainey F.A."/>
            <person name="Moe W.M."/>
        </authorList>
    </citation>
    <scope>NUCLEOTIDE SEQUENCE [LARGE SCALE GENOMIC DNA]</scope>
    <source>
        <strain evidence="9">NSZ-14</strain>
    </source>
</reference>